<dbReference type="Gene3D" id="3.40.50.150">
    <property type="entry name" value="Vaccinia Virus protein VP39"/>
    <property type="match status" value="1"/>
</dbReference>
<gene>
    <name evidence="3" type="ORF">GCM10009001_18570</name>
</gene>
<dbReference type="Proteomes" id="UP001500866">
    <property type="component" value="Unassembled WGS sequence"/>
</dbReference>
<dbReference type="GO" id="GO:0008168">
    <property type="term" value="F:methyltransferase activity"/>
    <property type="evidence" value="ECO:0007669"/>
    <property type="project" value="UniProtKB-KW"/>
</dbReference>
<dbReference type="InterPro" id="IPR029063">
    <property type="entry name" value="SAM-dependent_MTases_sf"/>
</dbReference>
<keyword evidence="3" id="KW-0489">Methyltransferase</keyword>
<dbReference type="CDD" id="cd02440">
    <property type="entry name" value="AdoMet_MTases"/>
    <property type="match status" value="1"/>
</dbReference>
<feature type="domain" description="Methyltransferase" evidence="2">
    <location>
        <begin position="41"/>
        <end position="136"/>
    </location>
</feature>
<dbReference type="EMBL" id="BAAADS010000012">
    <property type="protein sequence ID" value="GAA0601999.1"/>
    <property type="molecule type" value="Genomic_DNA"/>
</dbReference>
<dbReference type="InterPro" id="IPR041698">
    <property type="entry name" value="Methyltransf_25"/>
</dbReference>
<organism evidence="3 4">
    <name type="scientific">Virgibacillus siamensis</name>
    <dbReference type="NCBI Taxonomy" id="480071"/>
    <lineage>
        <taxon>Bacteria</taxon>
        <taxon>Bacillati</taxon>
        <taxon>Bacillota</taxon>
        <taxon>Bacilli</taxon>
        <taxon>Bacillales</taxon>
        <taxon>Bacillaceae</taxon>
        <taxon>Virgibacillus</taxon>
    </lineage>
</organism>
<comment type="caution">
    <text evidence="3">The sequence shown here is derived from an EMBL/GenBank/DDBJ whole genome shotgun (WGS) entry which is preliminary data.</text>
</comment>
<sequence>MEAYHQLATLYDKLMGDAPYEQWIDFAEKIFGQSGKDIKTIADLGCGTGQITTKLAQNGYEVSGVDYSVDMLSIARKRADQENVSIQWIHQDLQQLEGLYNLDAAISFCDVMNYITEENALRSVFHRVAASLKTGGLFMFDVHSVNKVVQFYVNNTFADVQEDVSYIWFCTAGEEPGEMYHDLTFFVSDGKKYDRFEEFHHQQTYYVDFYKKLLDEAGFEISGLYGDFLINSDFNEEQVERIFIIAEKQPEK</sequence>
<evidence type="ECO:0000313" key="3">
    <source>
        <dbReference type="EMBL" id="GAA0601999.1"/>
    </source>
</evidence>
<evidence type="ECO:0000256" key="1">
    <source>
        <dbReference type="ARBA" id="ARBA00022679"/>
    </source>
</evidence>
<keyword evidence="1" id="KW-0808">Transferase</keyword>
<dbReference type="Pfam" id="PF13649">
    <property type="entry name" value="Methyltransf_25"/>
    <property type="match status" value="1"/>
</dbReference>
<dbReference type="Gene3D" id="2.20.25.110">
    <property type="entry name" value="S-adenosyl-L-methionine-dependent methyltransferases"/>
    <property type="match status" value="1"/>
</dbReference>
<evidence type="ECO:0000313" key="4">
    <source>
        <dbReference type="Proteomes" id="UP001500866"/>
    </source>
</evidence>
<name>A0ABN1G1G0_9BACI</name>
<evidence type="ECO:0000259" key="2">
    <source>
        <dbReference type="Pfam" id="PF13649"/>
    </source>
</evidence>
<dbReference type="GO" id="GO:0032259">
    <property type="term" value="P:methylation"/>
    <property type="evidence" value="ECO:0007669"/>
    <property type="project" value="UniProtKB-KW"/>
</dbReference>
<dbReference type="PANTHER" id="PTHR43861">
    <property type="entry name" value="TRANS-ACONITATE 2-METHYLTRANSFERASE-RELATED"/>
    <property type="match status" value="1"/>
</dbReference>
<dbReference type="RefSeq" id="WP_343812367.1">
    <property type="nucleotide sequence ID" value="NZ_BAAADS010000012.1"/>
</dbReference>
<proteinExistence type="predicted"/>
<protein>
    <submittedName>
        <fullName evidence="3">Class I SAM-dependent methyltransferase</fullName>
    </submittedName>
</protein>
<accession>A0ABN1G1G0</accession>
<dbReference type="SUPFAM" id="SSF53335">
    <property type="entry name" value="S-adenosyl-L-methionine-dependent methyltransferases"/>
    <property type="match status" value="1"/>
</dbReference>
<keyword evidence="4" id="KW-1185">Reference proteome</keyword>
<reference evidence="3 4" key="1">
    <citation type="journal article" date="2019" name="Int. J. Syst. Evol. Microbiol.">
        <title>The Global Catalogue of Microorganisms (GCM) 10K type strain sequencing project: providing services to taxonomists for standard genome sequencing and annotation.</title>
        <authorList>
            <consortium name="The Broad Institute Genomics Platform"/>
            <consortium name="The Broad Institute Genome Sequencing Center for Infectious Disease"/>
            <person name="Wu L."/>
            <person name="Ma J."/>
        </authorList>
    </citation>
    <scope>NUCLEOTIDE SEQUENCE [LARGE SCALE GENOMIC DNA]</scope>
    <source>
        <strain evidence="3 4">JCM 15395</strain>
    </source>
</reference>